<gene>
    <name evidence="1" type="ORF">OFUS_LOCUS12785</name>
</gene>
<organism evidence="1 2">
    <name type="scientific">Owenia fusiformis</name>
    <name type="common">Polychaete worm</name>
    <dbReference type="NCBI Taxonomy" id="6347"/>
    <lineage>
        <taxon>Eukaryota</taxon>
        <taxon>Metazoa</taxon>
        <taxon>Spiralia</taxon>
        <taxon>Lophotrochozoa</taxon>
        <taxon>Annelida</taxon>
        <taxon>Polychaeta</taxon>
        <taxon>Sedentaria</taxon>
        <taxon>Canalipalpata</taxon>
        <taxon>Sabellida</taxon>
        <taxon>Oweniida</taxon>
        <taxon>Oweniidae</taxon>
        <taxon>Owenia</taxon>
    </lineage>
</organism>
<proteinExistence type="predicted"/>
<name>A0A8J1TZV1_OWEFU</name>
<dbReference type="EMBL" id="CAIIXF020000006">
    <property type="protein sequence ID" value="CAH1786998.1"/>
    <property type="molecule type" value="Genomic_DNA"/>
</dbReference>
<protein>
    <submittedName>
        <fullName evidence="1">Uncharacterized protein</fullName>
    </submittedName>
</protein>
<comment type="caution">
    <text evidence="1">The sequence shown here is derived from an EMBL/GenBank/DDBJ whole genome shotgun (WGS) entry which is preliminary data.</text>
</comment>
<dbReference type="AlphaFoldDB" id="A0A8J1TZV1"/>
<keyword evidence="2" id="KW-1185">Reference proteome</keyword>
<feature type="non-terminal residue" evidence="1">
    <location>
        <position position="151"/>
    </location>
</feature>
<dbReference type="InterPro" id="IPR013320">
    <property type="entry name" value="ConA-like_dom_sf"/>
</dbReference>
<dbReference type="SUPFAM" id="SSF49899">
    <property type="entry name" value="Concanavalin A-like lectins/glucanases"/>
    <property type="match status" value="1"/>
</dbReference>
<accession>A0A8J1TZV1</accession>
<sequence>NDILGYYGEAVFDELFFWDSWKHGDFIEAFFDVFSESLAYYAPMEEVRGNTIPGAGLSGTVYNNPVTVKGRVGKGISLNGINQYVNLFNPFADLRQDCFGDLEKCEEGGATLSFWMKIGSKDSKSDMYYFSSGGQTEKSHGITVLWKNGKL</sequence>
<evidence type="ECO:0000313" key="1">
    <source>
        <dbReference type="EMBL" id="CAH1786998.1"/>
    </source>
</evidence>
<reference evidence="1" key="1">
    <citation type="submission" date="2022-03" db="EMBL/GenBank/DDBJ databases">
        <authorList>
            <person name="Martin C."/>
        </authorList>
    </citation>
    <scope>NUCLEOTIDE SEQUENCE</scope>
</reference>
<dbReference type="Gene3D" id="2.60.120.200">
    <property type="match status" value="1"/>
</dbReference>
<evidence type="ECO:0000313" key="2">
    <source>
        <dbReference type="Proteomes" id="UP000749559"/>
    </source>
</evidence>
<dbReference type="OrthoDB" id="6275838at2759"/>
<feature type="non-terminal residue" evidence="1">
    <location>
        <position position="1"/>
    </location>
</feature>
<dbReference type="Proteomes" id="UP000749559">
    <property type="component" value="Unassembled WGS sequence"/>
</dbReference>